<proteinExistence type="predicted"/>
<keyword evidence="2" id="KW-1185">Reference proteome</keyword>
<reference evidence="1 2" key="1">
    <citation type="submission" date="2009-06" db="EMBL/GenBank/DDBJ databases">
        <title>The draft genome of Clostridium carboxidivorans P7.</title>
        <authorList>
            <consortium name="US DOE Joint Genome Institute (JGI-PGF)"/>
            <person name="Lucas S."/>
            <person name="Copeland A."/>
            <person name="Lapidus A."/>
            <person name="Glavina del Rio T."/>
            <person name="Tice H."/>
            <person name="Bruce D."/>
            <person name="Goodwin L."/>
            <person name="Pitluck S."/>
            <person name="Larimer F."/>
            <person name="Land M.L."/>
            <person name="Hauser L."/>
            <person name="Hemme C.L."/>
        </authorList>
    </citation>
    <scope>NUCLEOTIDE SEQUENCE [LARGE SCALE GENOMIC DNA]</scope>
    <source>
        <strain evidence="1 2">P7</strain>
    </source>
</reference>
<dbReference type="Proteomes" id="UP000004198">
    <property type="component" value="Unassembled WGS sequence"/>
</dbReference>
<organism evidence="1 2">
    <name type="scientific">Clostridium carboxidivorans P7</name>
    <dbReference type="NCBI Taxonomy" id="536227"/>
    <lineage>
        <taxon>Bacteria</taxon>
        <taxon>Bacillati</taxon>
        <taxon>Bacillota</taxon>
        <taxon>Clostridia</taxon>
        <taxon>Eubacteriales</taxon>
        <taxon>Clostridiaceae</taxon>
        <taxon>Clostridium</taxon>
    </lineage>
</organism>
<dbReference type="AlphaFoldDB" id="C6Q104"/>
<sequence>MDVKFNSKLKTFKRTISMDTFKVFEFNIKK</sequence>
<evidence type="ECO:0000313" key="1">
    <source>
        <dbReference type="EMBL" id="EET84823.1"/>
    </source>
</evidence>
<name>C6Q104_9CLOT</name>
<gene>
    <name evidence="1" type="ORF">CcarbDRAFT_4721</name>
</gene>
<evidence type="ECO:0000313" key="2">
    <source>
        <dbReference type="Proteomes" id="UP000004198"/>
    </source>
</evidence>
<protein>
    <submittedName>
        <fullName evidence="1">Uncharacterized protein</fullName>
    </submittedName>
</protein>
<dbReference type="EMBL" id="ACVI01000127">
    <property type="protein sequence ID" value="EET84823.1"/>
    <property type="molecule type" value="Genomic_DNA"/>
</dbReference>
<comment type="caution">
    <text evidence="1">The sequence shown here is derived from an EMBL/GenBank/DDBJ whole genome shotgun (WGS) entry which is preliminary data.</text>
</comment>
<accession>C6Q104</accession>